<dbReference type="GO" id="GO:0005856">
    <property type="term" value="C:cytoskeleton"/>
    <property type="evidence" value="ECO:0007669"/>
    <property type="project" value="UniProtKB-SubCell"/>
</dbReference>
<dbReference type="InterPro" id="IPR052410">
    <property type="entry name" value="DRC5"/>
</dbReference>
<dbReference type="PANTHER" id="PTHR24107">
    <property type="entry name" value="YNEIN REGULATORY COMPLEX SUBUNIT 5"/>
    <property type="match status" value="1"/>
</dbReference>
<dbReference type="STRING" id="763407.A0A162TAJ1"/>
<dbReference type="InParanoid" id="A0A162TAJ1"/>
<protein>
    <recommendedName>
        <fullName evidence="7">RNI-like protein</fullName>
    </recommendedName>
</protein>
<keyword evidence="2" id="KW-0963">Cytoplasm</keyword>
<dbReference type="AlphaFoldDB" id="A0A162TAJ1"/>
<dbReference type="EMBL" id="KV441025">
    <property type="protein sequence ID" value="OAD67212.1"/>
    <property type="molecule type" value="Genomic_DNA"/>
</dbReference>
<keyword evidence="3" id="KW-0206">Cytoskeleton</keyword>
<evidence type="ECO:0000256" key="4">
    <source>
        <dbReference type="SAM" id="MobiDB-lite"/>
    </source>
</evidence>
<evidence type="ECO:0008006" key="7">
    <source>
        <dbReference type="Google" id="ProtNLM"/>
    </source>
</evidence>
<reference evidence="6" key="1">
    <citation type="submission" date="2015-06" db="EMBL/GenBank/DDBJ databases">
        <title>Expansion of signal transduction pathways in fungi by whole-genome duplication.</title>
        <authorList>
            <consortium name="DOE Joint Genome Institute"/>
            <person name="Corrochano L.M."/>
            <person name="Kuo A."/>
            <person name="Marcet-Houben M."/>
            <person name="Polaino S."/>
            <person name="Salamov A."/>
            <person name="Villalobos J.M."/>
            <person name="Alvarez M.I."/>
            <person name="Avalos J."/>
            <person name="Benito E.P."/>
            <person name="Benoit I."/>
            <person name="Burger G."/>
            <person name="Camino L.P."/>
            <person name="Canovas D."/>
            <person name="Cerda-Olmedo E."/>
            <person name="Cheng J.-F."/>
            <person name="Dominguez A."/>
            <person name="Elias M."/>
            <person name="Eslava A.P."/>
            <person name="Glaser F."/>
            <person name="Grimwood J."/>
            <person name="Gutierrez G."/>
            <person name="Heitman J."/>
            <person name="Henrissat B."/>
            <person name="Iturriaga E.A."/>
            <person name="Lang B.F."/>
            <person name="Lavin J.L."/>
            <person name="Lee S."/>
            <person name="Li W."/>
            <person name="Lindquist E."/>
            <person name="Lopez-Garcia S."/>
            <person name="Luque E.M."/>
            <person name="Marcos A.T."/>
            <person name="Martin J."/>
            <person name="McCluskey K."/>
            <person name="Medina H.R."/>
            <person name="Miralles-Duran A."/>
            <person name="Miyazaki A."/>
            <person name="Munoz-Torres E."/>
            <person name="Oguiza J.A."/>
            <person name="Ohm R."/>
            <person name="Olmedo M."/>
            <person name="Orejas M."/>
            <person name="Ortiz-Castellanos L."/>
            <person name="Pisabarro A.G."/>
            <person name="Rodriguez-Romero J."/>
            <person name="Ruiz-Herrera J."/>
            <person name="Ruiz-Vazquez R."/>
            <person name="Sanz C."/>
            <person name="Schackwitz W."/>
            <person name="Schmutz J."/>
            <person name="Shahriari M."/>
            <person name="Shelest E."/>
            <person name="Silva-Franco F."/>
            <person name="Soanes D."/>
            <person name="Syed K."/>
            <person name="Tagua V.G."/>
            <person name="Talbot N.J."/>
            <person name="Thon M."/>
            <person name="De vries R.P."/>
            <person name="Wiebenga A."/>
            <person name="Yadav J.S."/>
            <person name="Braun E.L."/>
            <person name="Baker S."/>
            <person name="Garre V."/>
            <person name="Horwitz B."/>
            <person name="Torres-Martinez S."/>
            <person name="Idnurm A."/>
            <person name="Herrera-Estrella A."/>
            <person name="Gabaldon T."/>
            <person name="Grigoriev I.V."/>
        </authorList>
    </citation>
    <scope>NUCLEOTIDE SEQUENCE [LARGE SCALE GENOMIC DNA]</scope>
    <source>
        <strain evidence="6">NRRL 1555(-)</strain>
    </source>
</reference>
<dbReference type="Proteomes" id="UP000077315">
    <property type="component" value="Unassembled WGS sequence"/>
</dbReference>
<dbReference type="GeneID" id="28998195"/>
<evidence type="ECO:0000313" key="6">
    <source>
        <dbReference type="Proteomes" id="UP000077315"/>
    </source>
</evidence>
<dbReference type="PANTHER" id="PTHR24107:SF2">
    <property type="entry name" value="NLR FAMILY CARD DOMAIN CONTAINING 3"/>
    <property type="match status" value="1"/>
</dbReference>
<gene>
    <name evidence="5" type="ORF">PHYBLDRAFT_174598</name>
</gene>
<organism evidence="5 6">
    <name type="scientific">Phycomyces blakesleeanus (strain ATCC 8743b / DSM 1359 / FGSC 10004 / NBRC 33097 / NRRL 1555)</name>
    <dbReference type="NCBI Taxonomy" id="763407"/>
    <lineage>
        <taxon>Eukaryota</taxon>
        <taxon>Fungi</taxon>
        <taxon>Fungi incertae sedis</taxon>
        <taxon>Mucoromycota</taxon>
        <taxon>Mucoromycotina</taxon>
        <taxon>Mucoromycetes</taxon>
        <taxon>Mucorales</taxon>
        <taxon>Phycomycetaceae</taxon>
        <taxon>Phycomyces</taxon>
    </lineage>
</organism>
<comment type="subcellular location">
    <subcellularLocation>
        <location evidence="1">Cytoplasm</location>
        <location evidence="1">Cytoskeleton</location>
    </subcellularLocation>
</comment>
<dbReference type="Pfam" id="PF00560">
    <property type="entry name" value="LRR_1"/>
    <property type="match status" value="1"/>
</dbReference>
<dbReference type="Gene3D" id="3.80.10.10">
    <property type="entry name" value="Ribonuclease Inhibitor"/>
    <property type="match status" value="3"/>
</dbReference>
<name>A0A162TAJ1_PHYB8</name>
<accession>A0A162TAJ1</accession>
<keyword evidence="6" id="KW-1185">Reference proteome</keyword>
<dbReference type="InterPro" id="IPR001611">
    <property type="entry name" value="Leu-rich_rpt"/>
</dbReference>
<dbReference type="Pfam" id="PF13516">
    <property type="entry name" value="LRR_6"/>
    <property type="match status" value="2"/>
</dbReference>
<dbReference type="SMART" id="SM00368">
    <property type="entry name" value="LRR_RI"/>
    <property type="match status" value="6"/>
</dbReference>
<dbReference type="InterPro" id="IPR032675">
    <property type="entry name" value="LRR_dom_sf"/>
</dbReference>
<feature type="compositionally biased region" description="Acidic residues" evidence="4">
    <location>
        <begin position="245"/>
        <end position="265"/>
    </location>
</feature>
<dbReference type="VEuPathDB" id="FungiDB:PHYBLDRAFT_174598"/>
<evidence type="ECO:0000256" key="1">
    <source>
        <dbReference type="ARBA" id="ARBA00004245"/>
    </source>
</evidence>
<evidence type="ECO:0000256" key="3">
    <source>
        <dbReference type="ARBA" id="ARBA00023212"/>
    </source>
</evidence>
<dbReference type="SUPFAM" id="SSF52047">
    <property type="entry name" value="RNI-like"/>
    <property type="match status" value="2"/>
</dbReference>
<dbReference type="OrthoDB" id="333024at2759"/>
<feature type="region of interest" description="Disordered" evidence="4">
    <location>
        <begin position="227"/>
        <end position="268"/>
    </location>
</feature>
<evidence type="ECO:0000256" key="2">
    <source>
        <dbReference type="ARBA" id="ARBA00022490"/>
    </source>
</evidence>
<dbReference type="RefSeq" id="XP_018285252.1">
    <property type="nucleotide sequence ID" value="XM_018437289.1"/>
</dbReference>
<sequence length="470" mass="51378">MGWGDSDNSIEKWVKQLKSNDPTLKSLHILSFRVVTPSQFASLFTALAQNKTLKELYCSGHALDTNAVEQLSEALTLNDTLESLNVGNSEFGSVLNGKLMTILCEGLAVNEGLVKIDLENKGLTMGSITTLAECLKKNERLQNLNLSRNSIDDTSFPEFAKAIPQTNLRELNVSMNSIGPVGARILADNLGKLEVLDISDNPLMEGASALGHALATNQHLHTLKMMSVSSPEQELSLPPAATAENENEEENKDGELEEPAEEEDDGRSVHGNSLFEAILASIDSNSKLTHLWLDSNGIETSAFKQVENLAKSSLVDIRLRRNKIDDKAIESLTKVIPQSLVHLELGENQIGGLGLWKLLSTHLHYIGLFSNQVGGFSDYPDILPVLTQSGARSLDIGCNKVTRQDMEAVIEILLGQGVPHLKLLEIGGNAEEKDKDAWESAVGRLKEIREDLEVAWKRLMSGEMNEPGPM</sequence>
<proteinExistence type="predicted"/>
<evidence type="ECO:0000313" key="5">
    <source>
        <dbReference type="EMBL" id="OAD67212.1"/>
    </source>
</evidence>